<dbReference type="RefSeq" id="WP_075082900.1">
    <property type="nucleotide sequence ID" value="NZ_CP042912.1"/>
</dbReference>
<evidence type="ECO:0000313" key="5">
    <source>
        <dbReference type="Proteomes" id="UP000322214"/>
    </source>
</evidence>
<feature type="domain" description="Glycosyltransferase subfamily 4-like N-terminal" evidence="3">
    <location>
        <begin position="61"/>
        <end position="180"/>
    </location>
</feature>
<dbReference type="Gene3D" id="3.40.50.2000">
    <property type="entry name" value="Glycogen Phosphorylase B"/>
    <property type="match status" value="2"/>
</dbReference>
<evidence type="ECO:0000313" key="4">
    <source>
        <dbReference type="EMBL" id="QEG20298.1"/>
    </source>
</evidence>
<dbReference type="Proteomes" id="UP000322214">
    <property type="component" value="Chromosome"/>
</dbReference>
<dbReference type="Pfam" id="PF13439">
    <property type="entry name" value="Glyco_transf_4"/>
    <property type="match status" value="1"/>
</dbReference>
<proteinExistence type="predicted"/>
<keyword evidence="1 4" id="KW-0808">Transferase</keyword>
<gene>
    <name evidence="4" type="primary">pimB_1</name>
    <name evidence="4" type="ORF">MFFC18_01450</name>
</gene>
<feature type="domain" description="Glycosyl transferase family 1" evidence="2">
    <location>
        <begin position="199"/>
        <end position="356"/>
    </location>
</feature>
<keyword evidence="4" id="KW-0328">Glycosyltransferase</keyword>
<evidence type="ECO:0000259" key="3">
    <source>
        <dbReference type="Pfam" id="PF13439"/>
    </source>
</evidence>
<dbReference type="CDD" id="cd03809">
    <property type="entry name" value="GT4_MtfB-like"/>
    <property type="match status" value="1"/>
</dbReference>
<dbReference type="PANTHER" id="PTHR46401">
    <property type="entry name" value="GLYCOSYLTRANSFERASE WBBK-RELATED"/>
    <property type="match status" value="1"/>
</dbReference>
<dbReference type="GO" id="GO:0016757">
    <property type="term" value="F:glycosyltransferase activity"/>
    <property type="evidence" value="ECO:0007669"/>
    <property type="project" value="UniProtKB-KW"/>
</dbReference>
<evidence type="ECO:0000256" key="1">
    <source>
        <dbReference type="ARBA" id="ARBA00022679"/>
    </source>
</evidence>
<organism evidence="4 5">
    <name type="scientific">Mariniblastus fucicola</name>
    <dbReference type="NCBI Taxonomy" id="980251"/>
    <lineage>
        <taxon>Bacteria</taxon>
        <taxon>Pseudomonadati</taxon>
        <taxon>Planctomycetota</taxon>
        <taxon>Planctomycetia</taxon>
        <taxon>Pirellulales</taxon>
        <taxon>Pirellulaceae</taxon>
        <taxon>Mariniblastus</taxon>
    </lineage>
</organism>
<dbReference type="Pfam" id="PF00534">
    <property type="entry name" value="Glycos_transf_1"/>
    <property type="match status" value="1"/>
</dbReference>
<accession>A0A5B9P1V7</accession>
<evidence type="ECO:0000259" key="2">
    <source>
        <dbReference type="Pfam" id="PF00534"/>
    </source>
</evidence>
<dbReference type="InterPro" id="IPR001296">
    <property type="entry name" value="Glyco_trans_1"/>
</dbReference>
<dbReference type="PANTHER" id="PTHR46401:SF2">
    <property type="entry name" value="GLYCOSYLTRANSFERASE WBBK-RELATED"/>
    <property type="match status" value="1"/>
</dbReference>
<reference evidence="4 5" key="1">
    <citation type="submission" date="2019-08" db="EMBL/GenBank/DDBJ databases">
        <title>Deep-cultivation of Planctomycetes and their phenomic and genomic characterization uncovers novel biology.</title>
        <authorList>
            <person name="Wiegand S."/>
            <person name="Jogler M."/>
            <person name="Boedeker C."/>
            <person name="Pinto D."/>
            <person name="Vollmers J."/>
            <person name="Rivas-Marin E."/>
            <person name="Kohn T."/>
            <person name="Peeters S.H."/>
            <person name="Heuer A."/>
            <person name="Rast P."/>
            <person name="Oberbeckmann S."/>
            <person name="Bunk B."/>
            <person name="Jeske O."/>
            <person name="Meyerdierks A."/>
            <person name="Storesund J.E."/>
            <person name="Kallscheuer N."/>
            <person name="Luecker S."/>
            <person name="Lage O.M."/>
            <person name="Pohl T."/>
            <person name="Merkel B.J."/>
            <person name="Hornburger P."/>
            <person name="Mueller R.-W."/>
            <person name="Bruemmer F."/>
            <person name="Labrenz M."/>
            <person name="Spormann A.M."/>
            <person name="Op den Camp H."/>
            <person name="Overmann J."/>
            <person name="Amann R."/>
            <person name="Jetten M.S.M."/>
            <person name="Mascher T."/>
            <person name="Medema M.H."/>
            <person name="Devos D.P."/>
            <person name="Kaster A.-K."/>
            <person name="Ovreas L."/>
            <person name="Rohde M."/>
            <person name="Galperin M.Y."/>
            <person name="Jogler C."/>
        </authorList>
    </citation>
    <scope>NUCLEOTIDE SEQUENCE [LARGE SCALE GENOMIC DNA]</scope>
    <source>
        <strain evidence="4 5">FC18</strain>
    </source>
</reference>
<dbReference type="OrthoDB" id="283384at2"/>
<protein>
    <submittedName>
        <fullName evidence="4">GDP-mannose-dependent alpha-(1-6)-phosphatidylinositol monomannoside mannosyltransferase</fullName>
    </submittedName>
</protein>
<dbReference type="STRING" id="980251.GCA_001642875_05104"/>
<dbReference type="FunFam" id="3.40.50.2000:FF:000119">
    <property type="entry name" value="Glycosyl transferase group 1"/>
    <property type="match status" value="1"/>
</dbReference>
<dbReference type="AlphaFoldDB" id="A0A5B9P1V7"/>
<dbReference type="KEGG" id="mff:MFFC18_01450"/>
<name>A0A5B9P1V7_9BACT</name>
<keyword evidence="5" id="KW-1185">Reference proteome</keyword>
<sequence length="385" mass="43310">MLNKEDLSVPYKIPDKPRLGIFTRPIDQGRSGSGKHADRLLTEFVRINDTFDLFFIHYEKSSHPIYSHGTDVIIPRNPLRASLALRKYNLSIVHYHPLSIMSPIAMLPGKKVATIHGAAEDFIPGHYSLSRRLNSRLIKPAFSRKMDLIFTVSETSRVYLAKKYGVNQNRFRVVYNAVDSRFTELPEVQLGGIREKYTKGRRFVLHISNYSMRKNPLTVLHGFKQLRNSMPDTPLALVIVGNGWDQDRQVREIIQDEGLAGDVILPGYIPTDDVPKLLNLADVFVFPSLYEGFGMPNLEAMACGCPVITSSEFAIPEIVGESAITLVNTKDPKELADSMRSVISDSQLRQSLVSKGLRQAKQYSWKQSAEATLEAYEQLLTSSGK</sequence>
<dbReference type="SUPFAM" id="SSF53756">
    <property type="entry name" value="UDP-Glycosyltransferase/glycogen phosphorylase"/>
    <property type="match status" value="1"/>
</dbReference>
<dbReference type="GO" id="GO:0009103">
    <property type="term" value="P:lipopolysaccharide biosynthetic process"/>
    <property type="evidence" value="ECO:0007669"/>
    <property type="project" value="TreeGrafter"/>
</dbReference>
<dbReference type="EMBL" id="CP042912">
    <property type="protein sequence ID" value="QEG20298.1"/>
    <property type="molecule type" value="Genomic_DNA"/>
</dbReference>
<dbReference type="InterPro" id="IPR028098">
    <property type="entry name" value="Glyco_trans_4-like_N"/>
</dbReference>